<evidence type="ECO:0000256" key="3">
    <source>
        <dbReference type="ARBA" id="ARBA00022617"/>
    </source>
</evidence>
<dbReference type="PANTHER" id="PTHR19359">
    <property type="entry name" value="CYTOCHROME B5"/>
    <property type="match status" value="1"/>
</dbReference>
<keyword evidence="2" id="KW-0813">Transport</keyword>
<dbReference type="InParanoid" id="A0A2J7QV70"/>
<keyword evidence="3 14" id="KW-0349">Heme</keyword>
<dbReference type="InterPro" id="IPR036400">
    <property type="entry name" value="Cyt_B5-like_heme/steroid_sf"/>
</dbReference>
<evidence type="ECO:0000256" key="1">
    <source>
        <dbReference type="ARBA" id="ARBA00004131"/>
    </source>
</evidence>
<evidence type="ECO:0000256" key="9">
    <source>
        <dbReference type="ARBA" id="ARBA00023004"/>
    </source>
</evidence>
<evidence type="ECO:0000313" key="17">
    <source>
        <dbReference type="Proteomes" id="UP000235965"/>
    </source>
</evidence>
<dbReference type="GO" id="GO:0005789">
    <property type="term" value="C:endoplasmic reticulum membrane"/>
    <property type="evidence" value="ECO:0007669"/>
    <property type="project" value="UniProtKB-SubCell"/>
</dbReference>
<comment type="similarity">
    <text evidence="12 14">Belongs to the cytochrome b5 family.</text>
</comment>
<evidence type="ECO:0000259" key="15">
    <source>
        <dbReference type="PROSITE" id="PS50255"/>
    </source>
</evidence>
<evidence type="ECO:0000256" key="12">
    <source>
        <dbReference type="ARBA" id="ARBA00038168"/>
    </source>
</evidence>
<keyword evidence="8" id="KW-0249">Electron transport</keyword>
<dbReference type="PANTHER" id="PTHR19359:SF150">
    <property type="entry name" value="CYTOCHROME B5"/>
    <property type="match status" value="1"/>
</dbReference>
<dbReference type="PRINTS" id="PR00363">
    <property type="entry name" value="CYTOCHROMEB5"/>
</dbReference>
<keyword evidence="4 14" id="KW-0812">Transmembrane</keyword>
<evidence type="ECO:0000256" key="11">
    <source>
        <dbReference type="ARBA" id="ARBA00037877"/>
    </source>
</evidence>
<dbReference type="EMBL" id="NEVH01010479">
    <property type="protein sequence ID" value="PNF32476.1"/>
    <property type="molecule type" value="Genomic_DNA"/>
</dbReference>
<dbReference type="SUPFAM" id="SSF55856">
    <property type="entry name" value="Cytochrome b5-like heme/steroid binding domain"/>
    <property type="match status" value="1"/>
</dbReference>
<dbReference type="InterPro" id="IPR050668">
    <property type="entry name" value="Cytochrome_b5"/>
</dbReference>
<keyword evidence="10 14" id="KW-0472">Membrane</keyword>
<reference evidence="16 17" key="1">
    <citation type="submission" date="2017-12" db="EMBL/GenBank/DDBJ databases">
        <title>Hemimetabolous genomes reveal molecular basis of termite eusociality.</title>
        <authorList>
            <person name="Harrison M.C."/>
            <person name="Jongepier E."/>
            <person name="Robertson H.M."/>
            <person name="Arning N."/>
            <person name="Bitard-Feildel T."/>
            <person name="Chao H."/>
            <person name="Childers C.P."/>
            <person name="Dinh H."/>
            <person name="Doddapaneni H."/>
            <person name="Dugan S."/>
            <person name="Gowin J."/>
            <person name="Greiner C."/>
            <person name="Han Y."/>
            <person name="Hu H."/>
            <person name="Hughes D.S.T."/>
            <person name="Huylmans A.-K."/>
            <person name="Kemena C."/>
            <person name="Kremer L.P.M."/>
            <person name="Lee S.L."/>
            <person name="Lopez-Ezquerra A."/>
            <person name="Mallet L."/>
            <person name="Monroy-Kuhn J.M."/>
            <person name="Moser A."/>
            <person name="Murali S.C."/>
            <person name="Muzny D.M."/>
            <person name="Otani S."/>
            <person name="Piulachs M.-D."/>
            <person name="Poelchau M."/>
            <person name="Qu J."/>
            <person name="Schaub F."/>
            <person name="Wada-Katsumata A."/>
            <person name="Worley K.C."/>
            <person name="Xie Q."/>
            <person name="Ylla G."/>
            <person name="Poulsen M."/>
            <person name="Gibbs R.A."/>
            <person name="Schal C."/>
            <person name="Richards S."/>
            <person name="Belles X."/>
            <person name="Korb J."/>
            <person name="Bornberg-Bauer E."/>
        </authorList>
    </citation>
    <scope>NUCLEOTIDE SEQUENCE [LARGE SCALE GENOMIC DNA]</scope>
    <source>
        <tissue evidence="16">Whole body</tissue>
    </source>
</reference>
<dbReference type="Pfam" id="PF00173">
    <property type="entry name" value="Cyt-b5"/>
    <property type="match status" value="1"/>
</dbReference>
<comment type="caution">
    <text evidence="16">The sequence shown here is derived from an EMBL/GenBank/DDBJ whole genome shotgun (WGS) entry which is preliminary data.</text>
</comment>
<dbReference type="Proteomes" id="UP000235965">
    <property type="component" value="Unassembled WGS sequence"/>
</dbReference>
<dbReference type="PROSITE" id="PS50255">
    <property type="entry name" value="CYTOCHROME_B5_2"/>
    <property type="match status" value="1"/>
</dbReference>
<feature type="transmembrane region" description="Helical" evidence="14">
    <location>
        <begin position="108"/>
        <end position="126"/>
    </location>
</feature>
<proteinExistence type="inferred from homology"/>
<dbReference type="FunFam" id="3.10.120.10:FF:000002">
    <property type="entry name" value="Cytochrome b5 type B"/>
    <property type="match status" value="1"/>
</dbReference>
<accession>A0A2J7QV70</accession>
<keyword evidence="17" id="KW-1185">Reference proteome</keyword>
<dbReference type="SMART" id="SM01117">
    <property type="entry name" value="Cyt-b5"/>
    <property type="match status" value="1"/>
</dbReference>
<comment type="subcellular location">
    <subcellularLocation>
        <location evidence="1">Endoplasmic reticulum membrane</location>
        <topology evidence="1">Single-pass membrane protein</topology>
        <orientation evidence="1">Cytoplasmic side</orientation>
    </subcellularLocation>
    <subcellularLocation>
        <location evidence="11">Microsome membrane</location>
        <topology evidence="11">Single-pass membrane protein</topology>
        <orientation evidence="11">Cytoplasmic side</orientation>
    </subcellularLocation>
</comment>
<dbReference type="Gene3D" id="3.10.120.10">
    <property type="entry name" value="Cytochrome b5-like heme/steroid binding domain"/>
    <property type="match status" value="1"/>
</dbReference>
<evidence type="ECO:0000313" key="16">
    <source>
        <dbReference type="EMBL" id="PNF32476.1"/>
    </source>
</evidence>
<dbReference type="InterPro" id="IPR001199">
    <property type="entry name" value="Cyt_B5-like_heme/steroid-bd"/>
</dbReference>
<dbReference type="GO" id="GO:0046872">
    <property type="term" value="F:metal ion binding"/>
    <property type="evidence" value="ECO:0007669"/>
    <property type="project" value="UniProtKB-UniRule"/>
</dbReference>
<evidence type="ECO:0000256" key="4">
    <source>
        <dbReference type="ARBA" id="ARBA00022692"/>
    </source>
</evidence>
<organism evidence="16 17">
    <name type="scientific">Cryptotermes secundus</name>
    <dbReference type="NCBI Taxonomy" id="105785"/>
    <lineage>
        <taxon>Eukaryota</taxon>
        <taxon>Metazoa</taxon>
        <taxon>Ecdysozoa</taxon>
        <taxon>Arthropoda</taxon>
        <taxon>Hexapoda</taxon>
        <taxon>Insecta</taxon>
        <taxon>Pterygota</taxon>
        <taxon>Neoptera</taxon>
        <taxon>Polyneoptera</taxon>
        <taxon>Dictyoptera</taxon>
        <taxon>Blattodea</taxon>
        <taxon>Blattoidea</taxon>
        <taxon>Termitoidae</taxon>
        <taxon>Kalotermitidae</taxon>
        <taxon>Cryptotermitinae</taxon>
        <taxon>Cryptotermes</taxon>
    </lineage>
</organism>
<protein>
    <recommendedName>
        <fullName evidence="13">Cytochrome b5</fullName>
    </recommendedName>
</protein>
<keyword evidence="9 14" id="KW-0408">Iron</keyword>
<dbReference type="STRING" id="105785.A0A2J7QV70"/>
<evidence type="ECO:0000256" key="7">
    <source>
        <dbReference type="ARBA" id="ARBA00022848"/>
    </source>
</evidence>
<evidence type="ECO:0000256" key="13">
    <source>
        <dbReference type="ARBA" id="ARBA00039806"/>
    </source>
</evidence>
<evidence type="ECO:0000256" key="14">
    <source>
        <dbReference type="RuleBase" id="RU362121"/>
    </source>
</evidence>
<evidence type="ECO:0000256" key="5">
    <source>
        <dbReference type="ARBA" id="ARBA00022723"/>
    </source>
</evidence>
<keyword evidence="6" id="KW-0256">Endoplasmic reticulum</keyword>
<dbReference type="InterPro" id="IPR018506">
    <property type="entry name" value="Cyt_B5_heme-BS"/>
</dbReference>
<keyword evidence="5 14" id="KW-0479">Metal-binding</keyword>
<feature type="domain" description="Cytochrome b5 heme-binding" evidence="15">
    <location>
        <begin position="4"/>
        <end position="80"/>
    </location>
</feature>
<keyword evidence="14" id="KW-1133">Transmembrane helix</keyword>
<sequence length="129" mass="14657">MASPKLYRREEVAKKNNSQGAWIVIHNSIYNVTEFLNEHPGGEEVLLEQAGNDGTEAFEDVGHSTDARELMKKYKIGEVVEEDRIETHEKKLSWQPEKDSSSSGGWRSWIIPVALGIAATVLYRYYFLA</sequence>
<keyword evidence="7" id="KW-0492">Microsome</keyword>
<dbReference type="OrthoDB" id="260519at2759"/>
<evidence type="ECO:0000256" key="10">
    <source>
        <dbReference type="ARBA" id="ARBA00023136"/>
    </source>
</evidence>
<dbReference type="GO" id="GO:0020037">
    <property type="term" value="F:heme binding"/>
    <property type="evidence" value="ECO:0007669"/>
    <property type="project" value="UniProtKB-UniRule"/>
</dbReference>
<evidence type="ECO:0000256" key="2">
    <source>
        <dbReference type="ARBA" id="ARBA00022448"/>
    </source>
</evidence>
<gene>
    <name evidence="16" type="primary">Cyt-b5</name>
    <name evidence="16" type="ORF">B7P43_G04905</name>
</gene>
<evidence type="ECO:0000256" key="6">
    <source>
        <dbReference type="ARBA" id="ARBA00022824"/>
    </source>
</evidence>
<name>A0A2J7QV70_9NEOP</name>
<evidence type="ECO:0000256" key="8">
    <source>
        <dbReference type="ARBA" id="ARBA00022982"/>
    </source>
</evidence>
<dbReference type="AlphaFoldDB" id="A0A2J7QV70"/>
<dbReference type="FunCoup" id="A0A2J7QV70">
    <property type="interactions" value="1592"/>
</dbReference>
<dbReference type="PROSITE" id="PS00191">
    <property type="entry name" value="CYTOCHROME_B5_1"/>
    <property type="match status" value="1"/>
</dbReference>